<reference evidence="1" key="2">
    <citation type="journal article" date="2015" name="Data Brief">
        <title>Shoot transcriptome of the giant reed, Arundo donax.</title>
        <authorList>
            <person name="Barrero R.A."/>
            <person name="Guerrero F.D."/>
            <person name="Moolhuijzen P."/>
            <person name="Goolsby J.A."/>
            <person name="Tidwell J."/>
            <person name="Bellgard S.E."/>
            <person name="Bellgard M.I."/>
        </authorList>
    </citation>
    <scope>NUCLEOTIDE SEQUENCE</scope>
    <source>
        <tissue evidence="1">Shoot tissue taken approximately 20 cm above the soil surface</tissue>
    </source>
</reference>
<dbReference type="AlphaFoldDB" id="A0A0A9GUA2"/>
<reference evidence="1" key="1">
    <citation type="submission" date="2014-09" db="EMBL/GenBank/DDBJ databases">
        <authorList>
            <person name="Magalhaes I.L.F."/>
            <person name="Oliveira U."/>
            <person name="Santos F.R."/>
            <person name="Vidigal T.H.D.A."/>
            <person name="Brescovit A.D."/>
            <person name="Santos A.J."/>
        </authorList>
    </citation>
    <scope>NUCLEOTIDE SEQUENCE</scope>
    <source>
        <tissue evidence="1">Shoot tissue taken approximately 20 cm above the soil surface</tissue>
    </source>
</reference>
<evidence type="ECO:0000313" key="1">
    <source>
        <dbReference type="EMBL" id="JAE27104.1"/>
    </source>
</evidence>
<dbReference type="EMBL" id="GBRH01170792">
    <property type="protein sequence ID" value="JAE27104.1"/>
    <property type="molecule type" value="Transcribed_RNA"/>
</dbReference>
<name>A0A0A9GUA2_ARUDO</name>
<sequence length="36" mass="4457">MSRPRSFNKELLLIFYSIQRGKKTFFSMRWTRDSDN</sequence>
<organism evidence="1">
    <name type="scientific">Arundo donax</name>
    <name type="common">Giant reed</name>
    <name type="synonym">Donax arundinaceus</name>
    <dbReference type="NCBI Taxonomy" id="35708"/>
    <lineage>
        <taxon>Eukaryota</taxon>
        <taxon>Viridiplantae</taxon>
        <taxon>Streptophyta</taxon>
        <taxon>Embryophyta</taxon>
        <taxon>Tracheophyta</taxon>
        <taxon>Spermatophyta</taxon>
        <taxon>Magnoliopsida</taxon>
        <taxon>Liliopsida</taxon>
        <taxon>Poales</taxon>
        <taxon>Poaceae</taxon>
        <taxon>PACMAD clade</taxon>
        <taxon>Arundinoideae</taxon>
        <taxon>Arundineae</taxon>
        <taxon>Arundo</taxon>
    </lineage>
</organism>
<proteinExistence type="predicted"/>
<accession>A0A0A9GUA2</accession>
<protein>
    <submittedName>
        <fullName evidence="1">Uncharacterized protein</fullName>
    </submittedName>
</protein>